<dbReference type="EMBL" id="JAINVV010000012">
    <property type="protein sequence ID" value="MBY8825621.1"/>
    <property type="molecule type" value="Genomic_DNA"/>
</dbReference>
<proteinExistence type="predicted"/>
<dbReference type="Gene3D" id="3.30.1490.20">
    <property type="entry name" value="ATP-grasp fold, A domain"/>
    <property type="match status" value="1"/>
</dbReference>
<dbReference type="SUPFAM" id="SSF52210">
    <property type="entry name" value="Succinyl-CoA synthetase domains"/>
    <property type="match status" value="2"/>
</dbReference>
<gene>
    <name evidence="3" type="ORF">K7G82_25190</name>
</gene>
<reference evidence="3 4" key="1">
    <citation type="submission" date="2021-08" db="EMBL/GenBank/DDBJ databases">
        <authorList>
            <person name="Tuo L."/>
        </authorList>
    </citation>
    <scope>NUCLEOTIDE SEQUENCE [LARGE SCALE GENOMIC DNA]</scope>
    <source>
        <strain evidence="3 4">JCM 31229</strain>
    </source>
</reference>
<dbReference type="Gene3D" id="3.40.50.720">
    <property type="entry name" value="NAD(P)-binding Rossmann-like Domain"/>
    <property type="match status" value="1"/>
</dbReference>
<dbReference type="InterPro" id="IPR036291">
    <property type="entry name" value="NAD(P)-bd_dom_sf"/>
</dbReference>
<evidence type="ECO:0000313" key="4">
    <source>
        <dbReference type="Proteomes" id="UP000706039"/>
    </source>
</evidence>
<dbReference type="InterPro" id="IPR032875">
    <property type="entry name" value="Succ_CoA_lig_flav_dom"/>
</dbReference>
<dbReference type="InterPro" id="IPR016102">
    <property type="entry name" value="Succinyl-CoA_synth-like"/>
</dbReference>
<organism evidence="3 4">
    <name type="scientific">Sphingomonas colocasiae</name>
    <dbReference type="NCBI Taxonomy" id="1848973"/>
    <lineage>
        <taxon>Bacteria</taxon>
        <taxon>Pseudomonadati</taxon>
        <taxon>Pseudomonadota</taxon>
        <taxon>Alphaproteobacteria</taxon>
        <taxon>Sphingomonadales</taxon>
        <taxon>Sphingomonadaceae</taxon>
        <taxon>Sphingomonas</taxon>
    </lineage>
</organism>
<evidence type="ECO:0000313" key="3">
    <source>
        <dbReference type="EMBL" id="MBY8825621.1"/>
    </source>
</evidence>
<evidence type="ECO:0000259" key="2">
    <source>
        <dbReference type="SMART" id="SM00881"/>
    </source>
</evidence>
<dbReference type="Pfam" id="PF13607">
    <property type="entry name" value="Succ_CoA_lig"/>
    <property type="match status" value="1"/>
</dbReference>
<dbReference type="Gene3D" id="3.40.50.261">
    <property type="entry name" value="Succinyl-CoA synthetase domains"/>
    <property type="match status" value="2"/>
</dbReference>
<dbReference type="InterPro" id="IPR013815">
    <property type="entry name" value="ATP_grasp_subdomain_1"/>
</dbReference>
<keyword evidence="4" id="KW-1185">Reference proteome</keyword>
<dbReference type="SMART" id="SM00881">
    <property type="entry name" value="CoA_binding"/>
    <property type="match status" value="1"/>
</dbReference>
<dbReference type="PANTHER" id="PTHR42793:SF1">
    <property type="entry name" value="PEPTIDYL-LYSINE N-ACETYLTRANSFERASE PATZ"/>
    <property type="match status" value="1"/>
</dbReference>
<sequence>MTNAAAAGHPLATLFAPTSIAVIGATEKSPWTGFIAKNFRDFGYQGKVFAINRAGIDVLGMKGFASCRAVGAPIDLAFVTVPQAAVLDALDDAAAAGVRNAVILTAGYAEAGSEGVASQQALLEKARALGMNVWGPNSLGFNNVTARAPVSAIPALLPLLPPSIAIVSQSGATASELNEFAHSQNIGTSFVAATGNEGQLTLADVVDYLVDHDETRAIAIFAESIRDPARFERAAARARACRKPIVILKIGRSALATEVAKAHTGSLAGNDTVFDAVCERLGIIRVFSTEDLIVTAGLLAATGPLPASGLEFISISGGACTLVADGAEDAGVCVPPHSADVAAALAAVMPGFGSTLNPLDVTGAAVRDEMLFERVLPIAASSPDIGLIAVNLAVPVVEGQATLPGALTAIGRTVATLGKPAIMVLTTARTLTDVTRRAIAEHGLPHIVCGIDVMLRAAGKAAWWSARLDTAAPSLLLAQAAIDPAERPPLATERAVLDHLAARSIPVIPAYVVKTRAEAAAIGDAGPFAMKILSPDIAHKTEAGGVRLNVAREVLGEAFDAIVDAVAAARPDARVDGVIVSPMREGGVELLVGVTRDANWGPTITVGLGGILVELVADAATAPLPVSAGEVRAMLAKLRGFRLLQGFRNIPPADLDRLADIIARIGDEALRLGPDLESLEINPILIRGDEIEALDGLVSWRD</sequence>
<name>A0ABS7PWG4_9SPHN</name>
<keyword evidence="3" id="KW-0436">Ligase</keyword>
<dbReference type="SUPFAM" id="SSF51735">
    <property type="entry name" value="NAD(P)-binding Rossmann-fold domains"/>
    <property type="match status" value="1"/>
</dbReference>
<dbReference type="Pfam" id="PF13380">
    <property type="entry name" value="CoA_binding_2"/>
    <property type="match status" value="1"/>
</dbReference>
<dbReference type="GO" id="GO:0016874">
    <property type="term" value="F:ligase activity"/>
    <property type="evidence" value="ECO:0007669"/>
    <property type="project" value="UniProtKB-KW"/>
</dbReference>
<protein>
    <submittedName>
        <fullName evidence="3">Acetate--CoA ligase family protein</fullName>
    </submittedName>
</protein>
<dbReference type="PANTHER" id="PTHR42793">
    <property type="entry name" value="COA BINDING DOMAIN CONTAINING PROTEIN"/>
    <property type="match status" value="1"/>
</dbReference>
<dbReference type="Proteomes" id="UP000706039">
    <property type="component" value="Unassembled WGS sequence"/>
</dbReference>
<dbReference type="Gene3D" id="3.30.470.20">
    <property type="entry name" value="ATP-grasp fold, B domain"/>
    <property type="match status" value="1"/>
</dbReference>
<dbReference type="Pfam" id="PF13549">
    <property type="entry name" value="ATP-grasp_5"/>
    <property type="match status" value="1"/>
</dbReference>
<feature type="domain" description="CoA-binding" evidence="2">
    <location>
        <begin position="14"/>
        <end position="108"/>
    </location>
</feature>
<dbReference type="InterPro" id="IPR003781">
    <property type="entry name" value="CoA-bd"/>
</dbReference>
<comment type="caution">
    <text evidence="3">The sequence shown here is derived from an EMBL/GenBank/DDBJ whole genome shotgun (WGS) entry which is preliminary data.</text>
</comment>
<dbReference type="RefSeq" id="WP_222992714.1">
    <property type="nucleotide sequence ID" value="NZ_JAINVV010000012.1"/>
</dbReference>
<keyword evidence="1" id="KW-0816">Tricarboxylic acid cycle</keyword>
<accession>A0ABS7PWG4</accession>
<evidence type="ECO:0000256" key="1">
    <source>
        <dbReference type="ARBA" id="ARBA00022532"/>
    </source>
</evidence>
<dbReference type="SUPFAM" id="SSF56059">
    <property type="entry name" value="Glutathione synthetase ATP-binding domain-like"/>
    <property type="match status" value="1"/>
</dbReference>